<dbReference type="InterPro" id="IPR019734">
    <property type="entry name" value="TPR_rpt"/>
</dbReference>
<dbReference type="InterPro" id="IPR052020">
    <property type="entry name" value="Cyclic_di-GMP/3'3'-cGAMP_PDE"/>
</dbReference>
<dbReference type="Pfam" id="PF13487">
    <property type="entry name" value="HD_5"/>
    <property type="match status" value="1"/>
</dbReference>
<proteinExistence type="predicted"/>
<dbReference type="PROSITE" id="PS50005">
    <property type="entry name" value="TPR"/>
    <property type="match status" value="1"/>
</dbReference>
<name>A0A6M4GX98_9PROT</name>
<dbReference type="SMART" id="SM00471">
    <property type="entry name" value="HDc"/>
    <property type="match status" value="1"/>
</dbReference>
<dbReference type="KEGG" id="uru:DSM104443_02074"/>
<dbReference type="SMART" id="SM00028">
    <property type="entry name" value="TPR"/>
    <property type="match status" value="3"/>
</dbReference>
<dbReference type="InterPro" id="IPR003607">
    <property type="entry name" value="HD/PDEase_dom"/>
</dbReference>
<protein>
    <recommendedName>
        <fullName evidence="2">HD-GYP domain-containing protein</fullName>
    </recommendedName>
</protein>
<dbReference type="InterPro" id="IPR011990">
    <property type="entry name" value="TPR-like_helical_dom_sf"/>
</dbReference>
<dbReference type="AlphaFoldDB" id="A0A6M4GX98"/>
<dbReference type="Pfam" id="PF13176">
    <property type="entry name" value="TPR_7"/>
    <property type="match status" value="1"/>
</dbReference>
<accession>A0A6M4GX98</accession>
<feature type="repeat" description="TPR" evidence="1">
    <location>
        <begin position="110"/>
        <end position="143"/>
    </location>
</feature>
<dbReference type="EMBL" id="CP053069">
    <property type="protein sequence ID" value="QJR11003.1"/>
    <property type="molecule type" value="Genomic_DNA"/>
</dbReference>
<feature type="domain" description="HD-GYP" evidence="2">
    <location>
        <begin position="388"/>
        <end position="585"/>
    </location>
</feature>
<organism evidence="3 4">
    <name type="scientific">Usitatibacter rugosus</name>
    <dbReference type="NCBI Taxonomy" id="2732067"/>
    <lineage>
        <taxon>Bacteria</taxon>
        <taxon>Pseudomonadati</taxon>
        <taxon>Pseudomonadota</taxon>
        <taxon>Betaproteobacteria</taxon>
        <taxon>Nitrosomonadales</taxon>
        <taxon>Usitatibacteraceae</taxon>
        <taxon>Usitatibacter</taxon>
    </lineage>
</organism>
<dbReference type="PANTHER" id="PTHR45228">
    <property type="entry name" value="CYCLIC DI-GMP PHOSPHODIESTERASE TM_0186-RELATED"/>
    <property type="match status" value="1"/>
</dbReference>
<dbReference type="GO" id="GO:0008081">
    <property type="term" value="F:phosphoric diester hydrolase activity"/>
    <property type="evidence" value="ECO:0007669"/>
    <property type="project" value="UniProtKB-ARBA"/>
</dbReference>
<keyword evidence="4" id="KW-1185">Reference proteome</keyword>
<sequence>MSTVRTSELSALIRDGRPANDPSVKNALIGLSQEVQSRLQAGSTDSRDFFISAVEIVAGLKGSTHRSLRADCLLNCCQYFYFLGDSSTALDPARRAAKLAQQLNDQEREATALNTLGIVLADTGNFVEAVECYSKALQTNRTRNLRDAEARSWVNLGVALMYMSRYQEALECFRQSDCSSDEANRKVVATRAAHNASICWFHLGDLEQARDWAEFSTTNCPDPTNAYEKFTRVNRELSYVQILLELRDFSKAHARAEIASRILTADIPRAALVQRLIRGLVEAYCGDHVLGLSELNAVLEAAKDNPPFHQDALIALARSRERAGDFTGALGHLQELLAVSQNRRQQSALLHVGSAGRSVVRTAGDHLDLAHMRERQSQLRAQVAEERLSHAQFEMLERLAIAGDLRDDPSGQHGFRVGRLSYLLAEKLGHSAEQCLTLELAARLHDIGKSAIPDRIVTSSESLREGERQLMNAHAQVGSEILAKSNLGQVKLAEEVARCHHERWDGSGYPNGIRGNRIPESARIVALADVFDAMTHGRSYADAWSVQKALAEIQAQSAAQFDPDMTTKFVELIQALSANHRDLDEILAQASSNSPFFRARARIRRLIESASSASSAVEQGRPS</sequence>
<dbReference type="Proteomes" id="UP000501534">
    <property type="component" value="Chromosome"/>
</dbReference>
<dbReference type="InterPro" id="IPR037522">
    <property type="entry name" value="HD_GYP_dom"/>
</dbReference>
<dbReference type="SUPFAM" id="SSF109604">
    <property type="entry name" value="HD-domain/PDEase-like"/>
    <property type="match status" value="1"/>
</dbReference>
<dbReference type="PANTHER" id="PTHR45228:SF5">
    <property type="entry name" value="CYCLIC DI-GMP PHOSPHODIESTERASE VC_1348-RELATED"/>
    <property type="match status" value="1"/>
</dbReference>
<gene>
    <name evidence="3" type="ORF">DSM104443_02074</name>
</gene>
<dbReference type="Gene3D" id="1.10.3210.10">
    <property type="entry name" value="Hypothetical protein af1432"/>
    <property type="match status" value="1"/>
</dbReference>
<dbReference type="CDD" id="cd00077">
    <property type="entry name" value="HDc"/>
    <property type="match status" value="1"/>
</dbReference>
<dbReference type="Pfam" id="PF13424">
    <property type="entry name" value="TPR_12"/>
    <property type="match status" value="1"/>
</dbReference>
<dbReference type="Gene3D" id="1.25.40.10">
    <property type="entry name" value="Tetratricopeptide repeat domain"/>
    <property type="match status" value="2"/>
</dbReference>
<dbReference type="PROSITE" id="PS51832">
    <property type="entry name" value="HD_GYP"/>
    <property type="match status" value="1"/>
</dbReference>
<evidence type="ECO:0000259" key="2">
    <source>
        <dbReference type="PROSITE" id="PS51832"/>
    </source>
</evidence>
<keyword evidence="1" id="KW-0802">TPR repeat</keyword>
<reference evidence="3 4" key="1">
    <citation type="submission" date="2020-04" db="EMBL/GenBank/DDBJ databases">
        <title>Usitatibacter rugosus gen. nov., sp. nov. and Usitatibacter palustris sp. nov., novel members of Usitatibacteraceae fam. nov. within the order Nitrosomonadales isolated from soil.</title>
        <authorList>
            <person name="Huber K.J."/>
            <person name="Neumann-Schaal M."/>
            <person name="Geppert A."/>
            <person name="Luckner M."/>
            <person name="Wanner G."/>
            <person name="Overmann J."/>
        </authorList>
    </citation>
    <scope>NUCLEOTIDE SEQUENCE [LARGE SCALE GENOMIC DNA]</scope>
    <source>
        <strain evidence="3 4">0125_3</strain>
    </source>
</reference>
<evidence type="ECO:0000313" key="4">
    <source>
        <dbReference type="Proteomes" id="UP000501534"/>
    </source>
</evidence>
<evidence type="ECO:0000313" key="3">
    <source>
        <dbReference type="EMBL" id="QJR11003.1"/>
    </source>
</evidence>
<dbReference type="SUPFAM" id="SSF48452">
    <property type="entry name" value="TPR-like"/>
    <property type="match status" value="1"/>
</dbReference>
<evidence type="ECO:0000256" key="1">
    <source>
        <dbReference type="PROSITE-ProRule" id="PRU00339"/>
    </source>
</evidence>